<dbReference type="GO" id="GO:0046872">
    <property type="term" value="F:metal ion binding"/>
    <property type="evidence" value="ECO:0007669"/>
    <property type="project" value="UniProtKB-KW"/>
</dbReference>
<evidence type="ECO:0000256" key="4">
    <source>
        <dbReference type="ARBA" id="ARBA00022801"/>
    </source>
</evidence>
<accession>A0A0E9NIM2</accession>
<proteinExistence type="inferred from homology"/>
<dbReference type="CDD" id="cd09876">
    <property type="entry name" value="PIN_Nob1-like"/>
    <property type="match status" value="1"/>
</dbReference>
<feature type="compositionally biased region" description="Acidic residues" evidence="5">
    <location>
        <begin position="194"/>
        <end position="220"/>
    </location>
</feature>
<dbReference type="GO" id="GO:0016787">
    <property type="term" value="F:hydrolase activity"/>
    <property type="evidence" value="ECO:0007669"/>
    <property type="project" value="UniProtKB-KW"/>
</dbReference>
<dbReference type="PANTHER" id="PTHR12814:SF2">
    <property type="entry name" value="RNA-BINDING PROTEIN NOB1"/>
    <property type="match status" value="1"/>
</dbReference>
<keyword evidence="9" id="KW-1185">Reference proteome</keyword>
<protein>
    <recommendedName>
        <fullName evidence="10">20S-pre-rRNA D-site endonuclease NOB1</fullName>
    </recommendedName>
</protein>
<dbReference type="Pfam" id="PF08772">
    <property type="entry name" value="Zn_ribbon_NOB1"/>
    <property type="match status" value="1"/>
</dbReference>
<reference evidence="8 9" key="1">
    <citation type="journal article" date="2011" name="J. Gen. Appl. Microbiol.">
        <title>Draft genome sequencing of the enigmatic yeast Saitoella complicata.</title>
        <authorList>
            <person name="Nishida H."/>
            <person name="Hamamoto M."/>
            <person name="Sugiyama J."/>
        </authorList>
    </citation>
    <scope>NUCLEOTIDE SEQUENCE [LARGE SCALE GENOMIC DNA]</scope>
    <source>
        <strain evidence="8 9">NRRL Y-17804</strain>
    </source>
</reference>
<feature type="region of interest" description="Disordered" evidence="5">
    <location>
        <begin position="527"/>
        <end position="554"/>
    </location>
</feature>
<evidence type="ECO:0000313" key="9">
    <source>
        <dbReference type="Proteomes" id="UP000033140"/>
    </source>
</evidence>
<keyword evidence="2" id="KW-0540">Nuclease</keyword>
<gene>
    <name evidence="8" type="ORF">G7K_3840-t1</name>
</gene>
<keyword evidence="3" id="KW-0479">Metal-binding</keyword>
<feature type="region of interest" description="Disordered" evidence="5">
    <location>
        <begin position="130"/>
        <end position="167"/>
    </location>
</feature>
<evidence type="ECO:0000256" key="2">
    <source>
        <dbReference type="ARBA" id="ARBA00022722"/>
    </source>
</evidence>
<dbReference type="GO" id="GO:0004521">
    <property type="term" value="F:RNA endonuclease activity"/>
    <property type="evidence" value="ECO:0007669"/>
    <property type="project" value="UniProtKB-ARBA"/>
</dbReference>
<dbReference type="AlphaFoldDB" id="A0A0E9NIM2"/>
<evidence type="ECO:0000256" key="5">
    <source>
        <dbReference type="SAM" id="MobiDB-lite"/>
    </source>
</evidence>
<feature type="region of interest" description="Disordered" evidence="5">
    <location>
        <begin position="1"/>
        <end position="24"/>
    </location>
</feature>
<dbReference type="InterPro" id="IPR033411">
    <property type="entry name" value="Ribonuclease_PIN"/>
</dbReference>
<sequence length="554" mass="61085">MSETTASQAPVAPTGPAFGEPSGPTIDSLVLDSGPIISASINTLRAKAAHFYTIPRVIQEIKDPASRAKLALWEPFLTVRAPQEASLKHVASFARKTGDYEVMSGTDMQVIALTYELECELNGGDWRLRNVPGQKGPNGVDPKKLAAEKTQEEGEEKKVEGEAEQVSEQIVEPAAPAEEAPEAHETAAPLVEVTEEPEAETQEVVEEVEVVEEEEEESDGEGWITPSNIAAHKAKDASTQDVTSSKPQYMKAACSTGDFAMQNVMLQMGLNLINYESGARIKTVKTWVMRCHACFKITRKMNEKFCPGCGGATLMRTSCATDSNGNFKVFLKKNMQWHTKGNVYSLPKPTAGRANQKGVFNPILRADQKEYERAQKRHSKKKEVDLLDPDWMPGLLSGQRGGPGQQGVKIGMGRNINERQKRTGRKKSLRSNVIHHLDSSVRTNSQDKPQMSALLPSFSKNDNFILPNIGKEDTNVNARETEQQDTPVVHAKQSKDETQATNDVVRSEPHEQLLGDIDEEGMTMINTKTPAAEPNNSKMKTKHHVNPFTEYRTP</sequence>
<dbReference type="Gene3D" id="6.20.210.10">
    <property type="entry name" value="Nin one binding (NOB1), Zn-ribbon-like"/>
    <property type="match status" value="1"/>
</dbReference>
<reference evidence="8 9" key="3">
    <citation type="journal article" date="2015" name="Genome Announc.">
        <title>Draft Genome Sequence of the Archiascomycetous Yeast Saitoella complicata.</title>
        <authorList>
            <person name="Yamauchi K."/>
            <person name="Kondo S."/>
            <person name="Hamamoto M."/>
            <person name="Takahashi Y."/>
            <person name="Ogura Y."/>
            <person name="Hayashi T."/>
            <person name="Nishida H."/>
        </authorList>
    </citation>
    <scope>NUCLEOTIDE SEQUENCE [LARGE SCALE GENOMIC DNA]</scope>
    <source>
        <strain evidence="8 9">NRRL Y-17804</strain>
    </source>
</reference>
<comment type="caution">
    <text evidence="8">The sequence shown here is derived from an EMBL/GenBank/DDBJ whole genome shotgun (WGS) entry which is preliminary data.</text>
</comment>
<name>A0A0E9NIM2_SAICN</name>
<keyword evidence="4" id="KW-0378">Hydrolase</keyword>
<feature type="domain" description="Nin one binding (NOB1) Zn-ribbon-like" evidence="6">
    <location>
        <begin position="281"/>
        <end position="352"/>
    </location>
</feature>
<dbReference type="Gene3D" id="3.40.50.1010">
    <property type="entry name" value="5'-nuclease"/>
    <property type="match status" value="1"/>
</dbReference>
<evidence type="ECO:0000313" key="8">
    <source>
        <dbReference type="EMBL" id="GAO49694.1"/>
    </source>
</evidence>
<organism evidence="8 9">
    <name type="scientific">Saitoella complicata (strain BCRC 22490 / CBS 7301 / JCM 7358 / NBRC 10748 / NRRL Y-17804)</name>
    <dbReference type="NCBI Taxonomy" id="698492"/>
    <lineage>
        <taxon>Eukaryota</taxon>
        <taxon>Fungi</taxon>
        <taxon>Dikarya</taxon>
        <taxon>Ascomycota</taxon>
        <taxon>Taphrinomycotina</taxon>
        <taxon>Taphrinomycotina incertae sedis</taxon>
        <taxon>Saitoella</taxon>
    </lineage>
</organism>
<dbReference type="InterPro" id="IPR036283">
    <property type="entry name" value="NOB1_Zf-like_sf"/>
</dbReference>
<dbReference type="GO" id="GO:0005737">
    <property type="term" value="C:cytoplasm"/>
    <property type="evidence" value="ECO:0007669"/>
    <property type="project" value="UniProtKB-ARBA"/>
</dbReference>
<feature type="compositionally biased region" description="Basic and acidic residues" evidence="5">
    <location>
        <begin position="141"/>
        <end position="161"/>
    </location>
</feature>
<reference evidence="8 9" key="2">
    <citation type="journal article" date="2014" name="J. Gen. Appl. Microbiol.">
        <title>The early diverging ascomycetous budding yeast Saitoella complicata has three histone deacetylases belonging to the Clr6, Hos2, and Rpd3 lineages.</title>
        <authorList>
            <person name="Nishida H."/>
            <person name="Matsumoto T."/>
            <person name="Kondo S."/>
            <person name="Hamamoto M."/>
            <person name="Yoshikawa H."/>
        </authorList>
    </citation>
    <scope>NUCLEOTIDE SEQUENCE [LARGE SCALE GENOMIC DNA]</scope>
    <source>
        <strain evidence="8 9">NRRL Y-17804</strain>
    </source>
</reference>
<evidence type="ECO:0008006" key="10">
    <source>
        <dbReference type="Google" id="ProtNLM"/>
    </source>
</evidence>
<evidence type="ECO:0000256" key="1">
    <source>
        <dbReference type="ARBA" id="ARBA00005858"/>
    </source>
</evidence>
<dbReference type="GO" id="GO:0030490">
    <property type="term" value="P:maturation of SSU-rRNA"/>
    <property type="evidence" value="ECO:0007669"/>
    <property type="project" value="TreeGrafter"/>
</dbReference>
<dbReference type="InterPro" id="IPR039907">
    <property type="entry name" value="NOB1"/>
</dbReference>
<feature type="region of interest" description="Disordered" evidence="5">
    <location>
        <begin position="194"/>
        <end position="224"/>
    </location>
</feature>
<dbReference type="EMBL" id="BACD03000025">
    <property type="protein sequence ID" value="GAO49694.1"/>
    <property type="molecule type" value="Genomic_DNA"/>
</dbReference>
<dbReference type="FunFam" id="3.40.50.1010:FF:000020">
    <property type="entry name" value="20S-pre-rRNA D-site endonuclease NOB1"/>
    <property type="match status" value="1"/>
</dbReference>
<comment type="similarity">
    <text evidence="1">Belongs to the NOB1 family.</text>
</comment>
<evidence type="ECO:0000259" key="7">
    <source>
        <dbReference type="Pfam" id="PF17146"/>
    </source>
</evidence>
<feature type="compositionally biased region" description="Polar residues" evidence="5">
    <location>
        <begin position="527"/>
        <end position="538"/>
    </location>
</feature>
<feature type="region of interest" description="Disordered" evidence="5">
    <location>
        <begin position="481"/>
        <end position="505"/>
    </location>
</feature>
<dbReference type="SUPFAM" id="SSF144206">
    <property type="entry name" value="NOB1 zinc finger-like"/>
    <property type="match status" value="1"/>
</dbReference>
<dbReference type="GO" id="GO:0031981">
    <property type="term" value="C:nuclear lumen"/>
    <property type="evidence" value="ECO:0007669"/>
    <property type="project" value="UniProtKB-ARBA"/>
</dbReference>
<feature type="domain" description="Ribonuclease PIN" evidence="7">
    <location>
        <begin position="29"/>
        <end position="117"/>
    </location>
</feature>
<dbReference type="Proteomes" id="UP000033140">
    <property type="component" value="Unassembled WGS sequence"/>
</dbReference>
<dbReference type="PANTHER" id="PTHR12814">
    <property type="entry name" value="RNA-BINDING PROTEIN NOB1"/>
    <property type="match status" value="1"/>
</dbReference>
<evidence type="ECO:0000256" key="3">
    <source>
        <dbReference type="ARBA" id="ARBA00022723"/>
    </source>
</evidence>
<dbReference type="Pfam" id="PF17146">
    <property type="entry name" value="PIN_6"/>
    <property type="match status" value="1"/>
</dbReference>
<dbReference type="GO" id="GO:0030688">
    <property type="term" value="C:preribosome, small subunit precursor"/>
    <property type="evidence" value="ECO:0007669"/>
    <property type="project" value="TreeGrafter"/>
</dbReference>
<dbReference type="OMA" id="GYELECE"/>
<evidence type="ECO:0000259" key="6">
    <source>
        <dbReference type="Pfam" id="PF08772"/>
    </source>
</evidence>
<dbReference type="STRING" id="698492.A0A0E9NIM2"/>
<dbReference type="InterPro" id="IPR014881">
    <property type="entry name" value="NOB1_Zn-bd"/>
</dbReference>